<dbReference type="InterPro" id="IPR012334">
    <property type="entry name" value="Pectin_lyas_fold"/>
</dbReference>
<dbReference type="EMBL" id="JRYR02000002">
    <property type="protein sequence ID" value="OHX64275.1"/>
    <property type="molecule type" value="Genomic_DNA"/>
</dbReference>
<dbReference type="Gene3D" id="2.160.20.10">
    <property type="entry name" value="Single-stranded right-handed beta-helix, Pectin lyase-like"/>
    <property type="match status" value="1"/>
</dbReference>
<organism evidence="1 2">
    <name type="scientific">Flammeovirga pacifica</name>
    <dbReference type="NCBI Taxonomy" id="915059"/>
    <lineage>
        <taxon>Bacteria</taxon>
        <taxon>Pseudomonadati</taxon>
        <taxon>Bacteroidota</taxon>
        <taxon>Cytophagia</taxon>
        <taxon>Cytophagales</taxon>
        <taxon>Flammeovirgaceae</taxon>
        <taxon>Flammeovirga</taxon>
    </lineage>
</organism>
<dbReference type="STRING" id="915059.NH26_21985"/>
<evidence type="ECO:0000313" key="1">
    <source>
        <dbReference type="EMBL" id="OHX64275.1"/>
    </source>
</evidence>
<gene>
    <name evidence="1" type="ORF">NH26_21985</name>
</gene>
<protein>
    <submittedName>
        <fullName evidence="1">Uncharacterized protein</fullName>
    </submittedName>
</protein>
<accession>A0A1S1YTZ3</accession>
<proteinExistence type="predicted"/>
<dbReference type="SUPFAM" id="SSF51126">
    <property type="entry name" value="Pectin lyase-like"/>
    <property type="match status" value="1"/>
</dbReference>
<dbReference type="AlphaFoldDB" id="A0A1S1YTZ3"/>
<keyword evidence="2" id="KW-1185">Reference proteome</keyword>
<comment type="caution">
    <text evidence="1">The sequence shown here is derived from an EMBL/GenBank/DDBJ whole genome shotgun (WGS) entry which is preliminary data.</text>
</comment>
<dbReference type="Proteomes" id="UP000179797">
    <property type="component" value="Unassembled WGS sequence"/>
</dbReference>
<dbReference type="InterPro" id="IPR011050">
    <property type="entry name" value="Pectin_lyase_fold/virulence"/>
</dbReference>
<evidence type="ECO:0000313" key="2">
    <source>
        <dbReference type="Proteomes" id="UP000179797"/>
    </source>
</evidence>
<reference evidence="1 2" key="1">
    <citation type="journal article" date="2012" name="Int. J. Syst. Evol. Microbiol.">
        <title>Flammeovirga pacifica sp. nov., isolated from deep-sea sediment.</title>
        <authorList>
            <person name="Xu H."/>
            <person name="Fu Y."/>
            <person name="Yang N."/>
            <person name="Ding Z."/>
            <person name="Lai Q."/>
            <person name="Zeng R."/>
        </authorList>
    </citation>
    <scope>NUCLEOTIDE SEQUENCE [LARGE SCALE GENOMIC DNA]</scope>
    <source>
        <strain evidence="2">DSM 24597 / LMG 26175 / WPAGA1</strain>
    </source>
</reference>
<name>A0A1S1YTZ3_FLAPC</name>
<dbReference type="SMR" id="A0A1S1YTZ3"/>
<sequence>MNEMKNYLLVFLCFLGFNSMAQKEKDFYKDKINEVTKTVDLVVDYNVNNQDNEDDSKKLQKAINDLSSLKNGGVINIPAGQYYINDIVLKSNVHLVIDKGVTLYATNPEVNKNFIMISFGNNRHRAKNVSIRSKEGMYTADLSVSQNKNVRVINVANAENFLIEGLRVADDNTIFSAITLNYSSFKGNYSMPENGVIKNCRIEKSHYGYGLIQAQASKNIYYENIWGDGGVTLRLETSLTKMNDLQIGGNHDTFAKNVYCENGNAAVMLSPHNIQNGHVEIDGIETVNCGFTVRISKGYIAGKQTGENLMPGTYANTSKLSNIKSTYGTTAQVKSKHFKYMTCKDRKLINGHSPDGISYVAPSVAPIINTAKGIGGKEKGYWEIKIKNISTSGYVNQKKEILHEEDAGLCQSKNNK</sequence>